<evidence type="ECO:0000259" key="1">
    <source>
        <dbReference type="PROSITE" id="PS51707"/>
    </source>
</evidence>
<dbReference type="InterPro" id="IPR033469">
    <property type="entry name" value="CYTH-like_dom_sf"/>
</dbReference>
<protein>
    <submittedName>
        <fullName evidence="2">Adenylate cyclase</fullName>
    </submittedName>
</protein>
<evidence type="ECO:0000313" key="3">
    <source>
        <dbReference type="Proteomes" id="UP000009375"/>
    </source>
</evidence>
<dbReference type="EMBL" id="GG730075">
    <property type="protein sequence ID" value="EEZ92512.1"/>
    <property type="molecule type" value="Genomic_DNA"/>
</dbReference>
<dbReference type="AlphaFoldDB" id="D2EGH5"/>
<evidence type="ECO:0000313" key="2">
    <source>
        <dbReference type="EMBL" id="EEZ92512.1"/>
    </source>
</evidence>
<dbReference type="Proteomes" id="UP000009375">
    <property type="component" value="Unassembled WGS sequence"/>
</dbReference>
<gene>
    <name evidence="2" type="ORF">BJBARM4_0874</name>
</gene>
<dbReference type="SUPFAM" id="SSF55154">
    <property type="entry name" value="CYTH-like phosphatases"/>
    <property type="match status" value="1"/>
</dbReference>
<accession>D2EGH5</accession>
<reference evidence="2 3" key="1">
    <citation type="journal article" date="2010" name="Proc. Natl. Acad. Sci. U.S.A.">
        <title>Enigmatic, ultrasmall, uncultivated Archaea.</title>
        <authorList>
            <person name="Baker B.J."/>
            <person name="Comolli L.R."/>
            <person name="Dick G.J."/>
            <person name="Hauser L.J."/>
            <person name="Hyatt D."/>
            <person name="Dill B.D."/>
            <person name="Land M.L."/>
            <person name="Verberkmoes N.C."/>
            <person name="Hettich R.L."/>
            <person name="Banfield J.F."/>
        </authorList>
    </citation>
    <scope>NUCLEOTIDE SEQUENCE [LARGE SCALE GENOMIC DNA]</scope>
</reference>
<name>D2EGH5_PARA4</name>
<sequence>MKEIETKIIDINEKEVRDKLLKIGAKKAENLFYRRYVFSLTKIKEIDEFVRIRTDGKKTTITYKYRKGNGLRNTEEIETEAEDFRKSAKIFEKALKIKPIYQENKVEQWIYKNVELDIIYGP</sequence>
<dbReference type="PROSITE" id="PS51707">
    <property type="entry name" value="CYTH"/>
    <property type="match status" value="1"/>
</dbReference>
<organism evidence="2 3">
    <name type="scientific">Candidatus Parvarchaeum acidiphilum ARMAN-4</name>
    <dbReference type="NCBI Taxonomy" id="662760"/>
    <lineage>
        <taxon>Archaea</taxon>
        <taxon>Candidatus Parvarchaeota</taxon>
        <taxon>Candidatus Parvarchaeum</taxon>
    </lineage>
</organism>
<dbReference type="InterPro" id="IPR023577">
    <property type="entry name" value="CYTH_domain"/>
</dbReference>
<dbReference type="Gene3D" id="2.40.320.10">
    <property type="entry name" value="Hypothetical Protein Pfu-838710-001"/>
    <property type="match status" value="1"/>
</dbReference>
<proteinExistence type="predicted"/>
<feature type="domain" description="CYTH" evidence="1">
    <location>
        <begin position="1"/>
        <end position="122"/>
    </location>
</feature>